<protein>
    <submittedName>
        <fullName evidence="2">Uncharacterized protein</fullName>
    </submittedName>
</protein>
<evidence type="ECO:0000313" key="3">
    <source>
        <dbReference type="Proteomes" id="UP000243024"/>
    </source>
</evidence>
<proteinExistence type="predicted"/>
<keyword evidence="3" id="KW-1185">Reference proteome</keyword>
<dbReference type="RefSeq" id="WP_066197762.1">
    <property type="nucleotide sequence ID" value="NZ_CBCSAS010000003.1"/>
</dbReference>
<feature type="region of interest" description="Disordered" evidence="1">
    <location>
        <begin position="234"/>
        <end position="274"/>
    </location>
</feature>
<dbReference type="STRING" id="1484.SA87_11680"/>
<dbReference type="OrthoDB" id="2449131at2"/>
<dbReference type="Proteomes" id="UP000243024">
    <property type="component" value="Unassembled WGS sequence"/>
</dbReference>
<dbReference type="AlphaFoldDB" id="A0A132NC19"/>
<feature type="compositionally biased region" description="Low complexity" evidence="1">
    <location>
        <begin position="255"/>
        <end position="270"/>
    </location>
</feature>
<name>A0A132NC19_HYDSH</name>
<gene>
    <name evidence="2" type="ORF">SA87_11680</name>
</gene>
<comment type="caution">
    <text evidence="2">The sequence shown here is derived from an EMBL/GenBank/DDBJ whole genome shotgun (WGS) entry which is preliminary data.</text>
</comment>
<accession>A0A132NC19</accession>
<evidence type="ECO:0000313" key="2">
    <source>
        <dbReference type="EMBL" id="OAR05535.1"/>
    </source>
</evidence>
<sequence length="310" mass="32265">MLEAMTVFALVALAGVLVPWSRERRAGRRRRAAFDLRALARGGASAAALWALGGCLSPGAPAVEDLPRDVARVQSAVDAYGAARNALPVARPPDDADRITGVPLDMSALYPTFLDPIPSSAFERGGVYRYVLVPLGDGMAVRLADLRIADAVERVQRAVAAFHRATGRLPVAEEKGPDELVIDYGALHLAKPALISPYSGHALGLMLTRDGRVYADYLLDLALLLRAQGAPPAGSTAPAIPDRAGAPEPSPNGPAAPADAGTPGPPAEASGGSGDLRRLFVERTLFVPVASVPYGLEGGEPVLRPDGALR</sequence>
<organism evidence="2 3">
    <name type="scientific">Hydrogenibacillus schlegelii</name>
    <name type="common">Bacillus schlegelii</name>
    <dbReference type="NCBI Taxonomy" id="1484"/>
    <lineage>
        <taxon>Bacteria</taxon>
        <taxon>Bacillati</taxon>
        <taxon>Bacillota</taxon>
        <taxon>Bacilli</taxon>
        <taxon>Bacillales</taxon>
        <taxon>Bacillales Family X. Incertae Sedis</taxon>
        <taxon>Hydrogenibacillus</taxon>
    </lineage>
</organism>
<reference evidence="2 3" key="1">
    <citation type="submission" date="2015-09" db="EMBL/GenBank/DDBJ databases">
        <title>Draft genome sequence of Hydrogenibacillus schlegelii DSM 2000.</title>
        <authorList>
            <person name="Hemp J."/>
        </authorList>
    </citation>
    <scope>NUCLEOTIDE SEQUENCE [LARGE SCALE GENOMIC DNA]</scope>
    <source>
        <strain evidence="2 3">MA 48</strain>
    </source>
</reference>
<evidence type="ECO:0000256" key="1">
    <source>
        <dbReference type="SAM" id="MobiDB-lite"/>
    </source>
</evidence>
<dbReference type="EMBL" id="JXBB01000001">
    <property type="protein sequence ID" value="OAR05535.1"/>
    <property type="molecule type" value="Genomic_DNA"/>
</dbReference>